<proteinExistence type="predicted"/>
<gene>
    <name evidence="1" type="ORF">Cva_01289</name>
</gene>
<evidence type="ECO:0008006" key="3">
    <source>
        <dbReference type="Google" id="ProtNLM"/>
    </source>
</evidence>
<organism evidence="1 2">
    <name type="scientific">Caedimonas varicaedens</name>
    <dbReference type="NCBI Taxonomy" id="1629334"/>
    <lineage>
        <taxon>Bacteria</taxon>
        <taxon>Pseudomonadati</taxon>
        <taxon>Pseudomonadota</taxon>
        <taxon>Alphaproteobacteria</taxon>
        <taxon>Holosporales</taxon>
        <taxon>Caedimonadaceae</taxon>
        <taxon>Caedimonas</taxon>
    </lineage>
</organism>
<reference evidence="1 2" key="1">
    <citation type="submission" date="2015-03" db="EMBL/GenBank/DDBJ databases">
        <title>Caedibacter varicaedens, whole genome shotgun sequence.</title>
        <authorList>
            <person name="Suzuki H."/>
            <person name="Dapper A.L."/>
            <person name="Gibson A.K."/>
            <person name="Jackson C."/>
            <person name="Lee H."/>
            <person name="Pejaver V.R."/>
            <person name="Doak T."/>
            <person name="Lynch M."/>
        </authorList>
    </citation>
    <scope>NUCLEOTIDE SEQUENCE [LARGE SCALE GENOMIC DNA]</scope>
</reference>
<dbReference type="AlphaFoldDB" id="A0A0K8MDK4"/>
<dbReference type="EMBL" id="BBVC01000073">
    <property type="protein sequence ID" value="GAO98625.1"/>
    <property type="molecule type" value="Genomic_DNA"/>
</dbReference>
<evidence type="ECO:0000313" key="1">
    <source>
        <dbReference type="EMBL" id="GAO98625.1"/>
    </source>
</evidence>
<keyword evidence="2" id="KW-1185">Reference proteome</keyword>
<dbReference type="Proteomes" id="UP000036771">
    <property type="component" value="Unassembled WGS sequence"/>
</dbReference>
<comment type="caution">
    <text evidence="1">The sequence shown here is derived from an EMBL/GenBank/DDBJ whole genome shotgun (WGS) entry which is preliminary data.</text>
</comment>
<evidence type="ECO:0000313" key="2">
    <source>
        <dbReference type="Proteomes" id="UP000036771"/>
    </source>
</evidence>
<sequence length="45" mass="5063">MPQSIKKPPATSAYKFRVAMAALKEDKTVSRLCQKFCVVASQIYK</sequence>
<protein>
    <recommendedName>
        <fullName evidence="3">Transposase</fullName>
    </recommendedName>
</protein>
<name>A0A0K8MDK4_9PROT</name>
<accession>A0A0K8MDK4</accession>